<dbReference type="GO" id="GO:0055085">
    <property type="term" value="P:transmembrane transport"/>
    <property type="evidence" value="ECO:0007669"/>
    <property type="project" value="UniProtKB-ARBA"/>
</dbReference>
<evidence type="ECO:0000256" key="3">
    <source>
        <dbReference type="ARBA" id="ARBA00022741"/>
    </source>
</evidence>
<dbReference type="OrthoDB" id="9802264at2"/>
<keyword evidence="7" id="KW-1185">Reference proteome</keyword>
<keyword evidence="4 6" id="KW-0067">ATP-binding</keyword>
<dbReference type="Proteomes" id="UP000426246">
    <property type="component" value="Chromosome"/>
</dbReference>
<dbReference type="GO" id="GO:0005524">
    <property type="term" value="F:ATP binding"/>
    <property type="evidence" value="ECO:0007669"/>
    <property type="project" value="UniProtKB-KW"/>
</dbReference>
<name>A0A6B8RBS9_9BACL</name>
<dbReference type="EMBL" id="CP034235">
    <property type="protein sequence ID" value="QGQ94011.1"/>
    <property type="molecule type" value="Genomic_DNA"/>
</dbReference>
<dbReference type="PANTHER" id="PTHR43776:SF8">
    <property type="entry name" value="ABC TRANSPORTER, ATP-BINDING PROTEIN"/>
    <property type="match status" value="1"/>
</dbReference>
<evidence type="ECO:0000256" key="1">
    <source>
        <dbReference type="ARBA" id="ARBA00005417"/>
    </source>
</evidence>
<dbReference type="PANTHER" id="PTHR43776">
    <property type="entry name" value="TRANSPORT ATP-BINDING PROTEIN"/>
    <property type="match status" value="1"/>
</dbReference>
<dbReference type="InterPro" id="IPR027417">
    <property type="entry name" value="P-loop_NTPase"/>
</dbReference>
<dbReference type="InterPro" id="IPR003593">
    <property type="entry name" value="AAA+_ATPase"/>
</dbReference>
<protein>
    <submittedName>
        <fullName evidence="6">ATP-binding cassette domain-containing protein</fullName>
    </submittedName>
</protein>
<evidence type="ECO:0000259" key="5">
    <source>
        <dbReference type="PROSITE" id="PS50893"/>
    </source>
</evidence>
<dbReference type="RefSeq" id="WP_155699008.1">
    <property type="nucleotide sequence ID" value="NZ_CP034235.1"/>
</dbReference>
<keyword evidence="2" id="KW-0813">Transport</keyword>
<dbReference type="PROSITE" id="PS50893">
    <property type="entry name" value="ABC_TRANSPORTER_2"/>
    <property type="match status" value="1"/>
</dbReference>
<evidence type="ECO:0000313" key="7">
    <source>
        <dbReference type="Proteomes" id="UP000426246"/>
    </source>
</evidence>
<evidence type="ECO:0000313" key="6">
    <source>
        <dbReference type="EMBL" id="QGQ94011.1"/>
    </source>
</evidence>
<dbReference type="InterPro" id="IPR017871">
    <property type="entry name" value="ABC_transporter-like_CS"/>
</dbReference>
<evidence type="ECO:0000256" key="2">
    <source>
        <dbReference type="ARBA" id="ARBA00022448"/>
    </source>
</evidence>
<dbReference type="Pfam" id="PF00005">
    <property type="entry name" value="ABC_tran"/>
    <property type="match status" value="1"/>
</dbReference>
<dbReference type="SUPFAM" id="SSF52540">
    <property type="entry name" value="P-loop containing nucleoside triphosphate hydrolases"/>
    <property type="match status" value="1"/>
</dbReference>
<dbReference type="PROSITE" id="PS00211">
    <property type="entry name" value="ABC_TRANSPORTER_1"/>
    <property type="match status" value="1"/>
</dbReference>
<dbReference type="AlphaFoldDB" id="A0A6B8RBS9"/>
<feature type="domain" description="ABC transporter" evidence="5">
    <location>
        <begin position="9"/>
        <end position="258"/>
    </location>
</feature>
<dbReference type="CDD" id="cd03257">
    <property type="entry name" value="ABC_NikE_OppD_transporters"/>
    <property type="match status" value="1"/>
</dbReference>
<comment type="similarity">
    <text evidence="1">Belongs to the ABC transporter superfamily.</text>
</comment>
<reference evidence="7" key="1">
    <citation type="submission" date="2018-11" db="EMBL/GenBank/DDBJ databases">
        <title>Complete genome sequence of Paenibacillus sp. ML311-T8.</title>
        <authorList>
            <person name="Nam Y.-D."/>
            <person name="Kang J."/>
            <person name="Chung W.-H."/>
            <person name="Park Y.S."/>
        </authorList>
    </citation>
    <scope>NUCLEOTIDE SEQUENCE [LARGE SCALE GENOMIC DNA]</scope>
    <source>
        <strain evidence="7">ML311-T8</strain>
    </source>
</reference>
<dbReference type="NCBIfam" id="TIGR01727">
    <property type="entry name" value="oligo_HPY"/>
    <property type="match status" value="1"/>
</dbReference>
<dbReference type="InterPro" id="IPR050319">
    <property type="entry name" value="ABC_transp_ATP-bind"/>
</dbReference>
<keyword evidence="3" id="KW-0547">Nucleotide-binding</keyword>
<dbReference type="KEGG" id="ppsc:EHS13_03345"/>
<gene>
    <name evidence="6" type="ORF">EHS13_03345</name>
</gene>
<accession>A0A6B8RBS9</accession>
<evidence type="ECO:0000256" key="4">
    <source>
        <dbReference type="ARBA" id="ARBA00022840"/>
    </source>
</evidence>
<dbReference type="Pfam" id="PF08352">
    <property type="entry name" value="oligo_HPY"/>
    <property type="match status" value="1"/>
</dbReference>
<dbReference type="InterPro" id="IPR003439">
    <property type="entry name" value="ABC_transporter-like_ATP-bd"/>
</dbReference>
<dbReference type="Gene3D" id="3.40.50.300">
    <property type="entry name" value="P-loop containing nucleotide triphosphate hydrolases"/>
    <property type="match status" value="1"/>
</dbReference>
<proteinExistence type="inferred from homology"/>
<sequence>MVERDDLLLEVKNLSKVYPLVGAFRKQVGTIKALNDFSITVKQGETLGLVGETGCGKSTAGRVILRLIDATSGAVIFQKQDITAVKGSQLRSIRKDMQMIFQDPNASLNPRMMVGDIISEPIRNYSGQSKIQTKDQTMELLQRVGLSGEAYFQYPLEFSGGQRQRIGIARALALKPKLILADEPVSALDISVQAQVLNLMQDLQQEYNMSYLFIAHDLSVVKHISDRIGVMYLGGLVEVADKISLYQSPLHPYTRDLIAAIPVPDPRKRVERMAFEGEITRPNDSFTGCAFQSRCRFAKPECSEIKPTLKQVGPGHQVACHLY</sequence>
<dbReference type="InterPro" id="IPR013563">
    <property type="entry name" value="Oligopep_ABC_C"/>
</dbReference>
<dbReference type="GO" id="GO:0016887">
    <property type="term" value="F:ATP hydrolysis activity"/>
    <property type="evidence" value="ECO:0007669"/>
    <property type="project" value="InterPro"/>
</dbReference>
<organism evidence="6 7">
    <name type="scientific">Paenibacillus psychroresistens</name>
    <dbReference type="NCBI Taxonomy" id="1778678"/>
    <lineage>
        <taxon>Bacteria</taxon>
        <taxon>Bacillati</taxon>
        <taxon>Bacillota</taxon>
        <taxon>Bacilli</taxon>
        <taxon>Bacillales</taxon>
        <taxon>Paenibacillaceae</taxon>
        <taxon>Paenibacillus</taxon>
    </lineage>
</organism>
<dbReference type="SMART" id="SM00382">
    <property type="entry name" value="AAA"/>
    <property type="match status" value="1"/>
</dbReference>
<dbReference type="GO" id="GO:0015833">
    <property type="term" value="P:peptide transport"/>
    <property type="evidence" value="ECO:0007669"/>
    <property type="project" value="InterPro"/>
</dbReference>
<dbReference type="FunFam" id="3.40.50.300:FF:000016">
    <property type="entry name" value="Oligopeptide ABC transporter ATP-binding component"/>
    <property type="match status" value="1"/>
</dbReference>